<proteinExistence type="inferred from homology"/>
<dbReference type="Gene3D" id="1.10.1200.270">
    <property type="entry name" value="Methyltransferase, alpha-helical capping domain"/>
    <property type="match status" value="1"/>
</dbReference>
<reference evidence="6 8" key="1">
    <citation type="submission" date="2024-02" db="EMBL/GenBank/DDBJ databases">
        <authorList>
            <person name="Vignale AGUSTIN F."/>
            <person name="Sosa J E."/>
            <person name="Modenutti C."/>
        </authorList>
    </citation>
    <scope>NUCLEOTIDE SEQUENCE [LARGE SCALE GENOMIC DNA]</scope>
</reference>
<evidence type="ECO:0000256" key="5">
    <source>
        <dbReference type="ARBA" id="ARBA00022842"/>
    </source>
</evidence>
<dbReference type="GO" id="GO:0008168">
    <property type="term" value="F:methyltransferase activity"/>
    <property type="evidence" value="ECO:0007669"/>
    <property type="project" value="UniProtKB-KW"/>
</dbReference>
<dbReference type="SUPFAM" id="SSF53335">
    <property type="entry name" value="S-adenosyl-L-methionine-dependent methyltransferases"/>
    <property type="match status" value="1"/>
</dbReference>
<comment type="caution">
    <text evidence="6">The sequence shown here is derived from an EMBL/GenBank/DDBJ whole genome shotgun (WGS) entry which is preliminary data.</text>
</comment>
<keyword evidence="5" id="KW-0460">Magnesium</keyword>
<evidence type="ECO:0000256" key="3">
    <source>
        <dbReference type="ARBA" id="ARBA00022679"/>
    </source>
</evidence>
<dbReference type="PANTHER" id="PTHR31009">
    <property type="entry name" value="S-ADENOSYL-L-METHIONINE:CARBOXYL METHYLTRANSFERASE FAMILY PROTEIN"/>
    <property type="match status" value="1"/>
</dbReference>
<dbReference type="Proteomes" id="UP001642360">
    <property type="component" value="Unassembled WGS sequence"/>
</dbReference>
<evidence type="ECO:0008006" key="9">
    <source>
        <dbReference type="Google" id="ProtNLM"/>
    </source>
</evidence>
<protein>
    <recommendedName>
        <fullName evidence="9">S-adenosylmethionine-dependent methyltransferase</fullName>
    </recommendedName>
</protein>
<organism evidence="6 8">
    <name type="scientific">Ilex paraguariensis</name>
    <name type="common">yerba mate</name>
    <dbReference type="NCBI Taxonomy" id="185542"/>
    <lineage>
        <taxon>Eukaryota</taxon>
        <taxon>Viridiplantae</taxon>
        <taxon>Streptophyta</taxon>
        <taxon>Embryophyta</taxon>
        <taxon>Tracheophyta</taxon>
        <taxon>Spermatophyta</taxon>
        <taxon>Magnoliopsida</taxon>
        <taxon>eudicotyledons</taxon>
        <taxon>Gunneridae</taxon>
        <taxon>Pentapetalae</taxon>
        <taxon>asterids</taxon>
        <taxon>campanulids</taxon>
        <taxon>Aquifoliales</taxon>
        <taxon>Aquifoliaceae</taxon>
        <taxon>Ilex</taxon>
    </lineage>
</organism>
<comment type="similarity">
    <text evidence="1">Belongs to the methyltransferase superfamily. Type-7 methyltransferase family.</text>
</comment>
<dbReference type="EMBL" id="CAUOFW020003218">
    <property type="protein sequence ID" value="CAK9158612.1"/>
    <property type="molecule type" value="Genomic_DNA"/>
</dbReference>
<name>A0ABC8QZR6_9AQUA</name>
<dbReference type="InterPro" id="IPR005299">
    <property type="entry name" value="MeTrfase_7"/>
</dbReference>
<dbReference type="GO" id="GO:0046872">
    <property type="term" value="F:metal ion binding"/>
    <property type="evidence" value="ECO:0007669"/>
    <property type="project" value="UniProtKB-KW"/>
</dbReference>
<evidence type="ECO:0000256" key="2">
    <source>
        <dbReference type="ARBA" id="ARBA00022603"/>
    </source>
</evidence>
<sequence length="120" mass="13735">MPLMILQGSFSEAKVDSFNLPIYYPPIKELEALIGGNSGFSIERMEIMKNPAKHVTMPSVRLRTLFLRACFEGLLENHFGSKIMDELFERYSKKVAEASFTMNPENDKSILMFVLLKRKA</sequence>
<dbReference type="EMBL" id="CAUOFW020000806">
    <property type="protein sequence ID" value="CAK9137177.1"/>
    <property type="molecule type" value="Genomic_DNA"/>
</dbReference>
<evidence type="ECO:0000313" key="8">
    <source>
        <dbReference type="Proteomes" id="UP001642360"/>
    </source>
</evidence>
<dbReference type="GO" id="GO:0032259">
    <property type="term" value="P:methylation"/>
    <property type="evidence" value="ECO:0007669"/>
    <property type="project" value="UniProtKB-KW"/>
</dbReference>
<keyword evidence="8" id="KW-1185">Reference proteome</keyword>
<keyword evidence="3" id="KW-0808">Transferase</keyword>
<evidence type="ECO:0000313" key="7">
    <source>
        <dbReference type="EMBL" id="CAK9158612.1"/>
    </source>
</evidence>
<evidence type="ECO:0000313" key="6">
    <source>
        <dbReference type="EMBL" id="CAK9137177.1"/>
    </source>
</evidence>
<keyword evidence="4" id="KW-0479">Metal-binding</keyword>
<keyword evidence="2" id="KW-0489">Methyltransferase</keyword>
<gene>
    <name evidence="7" type="ORF">ILEXP_LOCUS27271</name>
    <name evidence="6" type="ORF">ILEXP_LOCUS4200</name>
</gene>
<dbReference type="InterPro" id="IPR042086">
    <property type="entry name" value="MeTrfase_capping"/>
</dbReference>
<dbReference type="Gene3D" id="3.40.50.150">
    <property type="entry name" value="Vaccinia Virus protein VP39"/>
    <property type="match status" value="1"/>
</dbReference>
<dbReference type="AlphaFoldDB" id="A0ABC8QZR6"/>
<dbReference type="InterPro" id="IPR029063">
    <property type="entry name" value="SAM-dependent_MTases_sf"/>
</dbReference>
<accession>A0ABC8QZR6</accession>
<dbReference type="Pfam" id="PF03492">
    <property type="entry name" value="Methyltransf_7"/>
    <property type="match status" value="1"/>
</dbReference>
<evidence type="ECO:0000256" key="1">
    <source>
        <dbReference type="ARBA" id="ARBA00007967"/>
    </source>
</evidence>
<evidence type="ECO:0000256" key="4">
    <source>
        <dbReference type="ARBA" id="ARBA00022723"/>
    </source>
</evidence>